<dbReference type="GO" id="GO:0003677">
    <property type="term" value="F:DNA binding"/>
    <property type="evidence" value="ECO:0007669"/>
    <property type="project" value="UniProtKB-KW"/>
</dbReference>
<dbReference type="AlphaFoldDB" id="E1IFK5"/>
<gene>
    <name evidence="2" type="ORF">OSCT_2106</name>
</gene>
<dbReference type="HOGENOM" id="CLU_089210_2_0_0"/>
<dbReference type="InterPro" id="IPR012909">
    <property type="entry name" value="PHA_DNA-bd_N"/>
</dbReference>
<protein>
    <submittedName>
        <fullName evidence="2">PHA accumulation regulator DNA-binding protein</fullName>
    </submittedName>
</protein>
<reference evidence="2 3" key="1">
    <citation type="journal article" date="2011" name="J. Bacteriol.">
        <title>Draft genome sequence of the anoxygenic filamentous phototrophic bacterium Oscillochloris trichoides subsp. DG-6.</title>
        <authorList>
            <person name="Kuznetsov B.B."/>
            <person name="Ivanovsky R.N."/>
            <person name="Keppen O.I."/>
            <person name="Sukhacheva M.V."/>
            <person name="Bumazhkin B.K."/>
            <person name="Patutina E.O."/>
            <person name="Beletsky A.V."/>
            <person name="Mardanov A.V."/>
            <person name="Baslerov R.V."/>
            <person name="Panteleeva A.N."/>
            <person name="Kolganova T.V."/>
            <person name="Ravin N.V."/>
            <person name="Skryabin K.G."/>
        </authorList>
    </citation>
    <scope>NUCLEOTIDE SEQUENCE [LARGE SCALE GENOMIC DNA]</scope>
    <source>
        <strain evidence="2 3">DG-6</strain>
    </source>
</reference>
<keyword evidence="2" id="KW-0238">DNA-binding</keyword>
<dbReference type="OrthoDB" id="9795345at2"/>
<accession>E1IFK5</accession>
<evidence type="ECO:0000313" key="2">
    <source>
        <dbReference type="EMBL" id="EFO80021.1"/>
    </source>
</evidence>
<dbReference type="Pfam" id="PF07879">
    <property type="entry name" value="PHB_acc_N"/>
    <property type="match status" value="1"/>
</dbReference>
<keyword evidence="3" id="KW-1185">Reference proteome</keyword>
<proteinExistence type="predicted"/>
<dbReference type="Proteomes" id="UP000054010">
    <property type="component" value="Unassembled WGS sequence"/>
</dbReference>
<dbReference type="eggNOG" id="COG5394">
    <property type="taxonomic scope" value="Bacteria"/>
</dbReference>
<comment type="caution">
    <text evidence="2">The sequence shown here is derived from an EMBL/GenBank/DDBJ whole genome shotgun (WGS) entry which is preliminary data.</text>
</comment>
<name>E1IFK5_9CHLR</name>
<organism evidence="2 3">
    <name type="scientific">Oscillochloris trichoides DG-6</name>
    <dbReference type="NCBI Taxonomy" id="765420"/>
    <lineage>
        <taxon>Bacteria</taxon>
        <taxon>Bacillati</taxon>
        <taxon>Chloroflexota</taxon>
        <taxon>Chloroflexia</taxon>
        <taxon>Chloroflexales</taxon>
        <taxon>Chloroflexineae</taxon>
        <taxon>Oscillochloridaceae</taxon>
        <taxon>Oscillochloris</taxon>
    </lineage>
</organism>
<evidence type="ECO:0000259" key="1">
    <source>
        <dbReference type="Pfam" id="PF07879"/>
    </source>
</evidence>
<feature type="domain" description="PHA accumulation regulator DNA-binding N-terminal" evidence="1">
    <location>
        <begin position="3"/>
        <end position="60"/>
    </location>
</feature>
<dbReference type="STRING" id="765420.OSCT_2106"/>
<dbReference type="EMBL" id="ADVR01000092">
    <property type="protein sequence ID" value="EFO80021.1"/>
    <property type="molecule type" value="Genomic_DNA"/>
</dbReference>
<evidence type="ECO:0000313" key="3">
    <source>
        <dbReference type="Proteomes" id="UP000054010"/>
    </source>
</evidence>
<sequence>MHIIKKYANRKLYHTNRKQYITLDGIAKLVQDDEAVQILDNETGEDITSSILAQVVLQSRGRSIPQLPATFLTGMIQLGGDTIANLRQTLFTSLGGSDLIEAEIGRRLDTLIERNEITPEESVRWRQLLLHHEFAESSRAQIENREVTVPSRNDVVRLHAQVDALAEIVDQLLKKK</sequence>